<dbReference type="InterPro" id="IPR011009">
    <property type="entry name" value="Kinase-like_dom_sf"/>
</dbReference>
<dbReference type="FunFam" id="1.10.510.10:FF:000008">
    <property type="entry name" value="Non-specific serine/threonine protein kinase"/>
    <property type="match status" value="1"/>
</dbReference>
<dbReference type="InterPro" id="IPR045270">
    <property type="entry name" value="STKc_AGC"/>
</dbReference>
<dbReference type="InterPro" id="IPR017441">
    <property type="entry name" value="Protein_kinase_ATP_BS"/>
</dbReference>
<evidence type="ECO:0000313" key="11">
    <source>
        <dbReference type="EMBL" id="OHT01303.1"/>
    </source>
</evidence>
<evidence type="ECO:0000259" key="10">
    <source>
        <dbReference type="PROSITE" id="PS51285"/>
    </source>
</evidence>
<dbReference type="PROSITE" id="PS50011">
    <property type="entry name" value="PROTEIN_KINASE_DOM"/>
    <property type="match status" value="1"/>
</dbReference>
<reference evidence="11" key="1">
    <citation type="submission" date="2016-10" db="EMBL/GenBank/DDBJ databases">
        <authorList>
            <person name="Benchimol M."/>
            <person name="Almeida L.G."/>
            <person name="Vasconcelos A.T."/>
            <person name="Perreira-Neves A."/>
            <person name="Rosa I.A."/>
            <person name="Tasca T."/>
            <person name="Bogo M.R."/>
            <person name="de Souza W."/>
        </authorList>
    </citation>
    <scope>NUCLEOTIDE SEQUENCE [LARGE SCALE GENOMIC DNA]</scope>
    <source>
        <strain evidence="11">K</strain>
    </source>
</reference>
<evidence type="ECO:0000256" key="2">
    <source>
        <dbReference type="ARBA" id="ARBA00022527"/>
    </source>
</evidence>
<keyword evidence="4 7" id="KW-0547">Nucleotide-binding</keyword>
<evidence type="ECO:0000256" key="6">
    <source>
        <dbReference type="ARBA" id="ARBA00022840"/>
    </source>
</evidence>
<dbReference type="SMART" id="SM00233">
    <property type="entry name" value="PH"/>
    <property type="match status" value="1"/>
</dbReference>
<gene>
    <name evidence="11" type="primary">sgk1</name>
    <name evidence="11" type="ORF">TRFO_31883</name>
</gene>
<evidence type="ECO:0000259" key="8">
    <source>
        <dbReference type="PROSITE" id="PS50003"/>
    </source>
</evidence>
<dbReference type="InterPro" id="IPR008266">
    <property type="entry name" value="Tyr_kinase_AS"/>
</dbReference>
<evidence type="ECO:0000259" key="9">
    <source>
        <dbReference type="PROSITE" id="PS50011"/>
    </source>
</evidence>
<comment type="similarity">
    <text evidence="1">Belongs to the protein kinase superfamily. AGC Ser/Thr protein kinase family. RAC subfamily.</text>
</comment>
<dbReference type="EMBL" id="MLAK01000917">
    <property type="protein sequence ID" value="OHT01303.1"/>
    <property type="molecule type" value="Genomic_DNA"/>
</dbReference>
<dbReference type="VEuPathDB" id="TrichDB:TRFO_31883"/>
<dbReference type="FunFam" id="3.30.200.20:FF:000771">
    <property type="entry name" value="AGC family protein kinase"/>
    <property type="match status" value="1"/>
</dbReference>
<evidence type="ECO:0000256" key="3">
    <source>
        <dbReference type="ARBA" id="ARBA00022679"/>
    </source>
</evidence>
<protein>
    <submittedName>
        <fullName evidence="11">Serine/threonine-protein kinase Sgk1</fullName>
    </submittedName>
</protein>
<feature type="binding site" evidence="7">
    <location>
        <position position="151"/>
    </location>
    <ligand>
        <name>ATP</name>
        <dbReference type="ChEBI" id="CHEBI:30616"/>
    </ligand>
</feature>
<accession>A0A1J4JQ66</accession>
<dbReference type="Gene3D" id="2.30.29.30">
    <property type="entry name" value="Pleckstrin-homology domain (PH domain)/Phosphotyrosine-binding domain (PTB)"/>
    <property type="match status" value="1"/>
</dbReference>
<dbReference type="PROSITE" id="PS00107">
    <property type="entry name" value="PROTEIN_KINASE_ATP"/>
    <property type="match status" value="1"/>
</dbReference>
<organism evidence="11 12">
    <name type="scientific">Tritrichomonas foetus</name>
    <dbReference type="NCBI Taxonomy" id="1144522"/>
    <lineage>
        <taxon>Eukaryota</taxon>
        <taxon>Metamonada</taxon>
        <taxon>Parabasalia</taxon>
        <taxon>Tritrichomonadida</taxon>
        <taxon>Tritrichomonadidae</taxon>
        <taxon>Tritrichomonas</taxon>
    </lineage>
</organism>
<dbReference type="PROSITE" id="PS00109">
    <property type="entry name" value="PROTEIN_KINASE_TYR"/>
    <property type="match status" value="1"/>
</dbReference>
<dbReference type="InterPro" id="IPR000961">
    <property type="entry name" value="AGC-kinase_C"/>
</dbReference>
<feature type="domain" description="AGC-kinase C-terminal" evidence="10">
    <location>
        <begin position="370"/>
        <end position="438"/>
    </location>
</feature>
<name>A0A1J4JQ66_9EUKA</name>
<sequence length="452" mass="51277">MSAAQKSFNIDLKYGKMAGYLEVNIKLNNWVQKYVVLSDSVLHIFADERTSQKEESLIFINENTHIDITSPSGNRFRVKSANQKRVTFRAPSPDVASEWILALRAITYAHPSLSIDDFEIVSQVGQGYYGKVRLAKKRDTGEFYAIKSIRKKLLHDENNVQSVFTERNILASCQHPFIVSLYYTFQSPTKFYLCLEFVPGGDLYRHMNKSGPFSLDEARLYIAEISLALNCLHKLGVVYRDLTPENILIDEQGHIKLTDFGLSKDLRNEKVTTTFCGTNEYLAPEVVINEEYSFPIDFWALGIIFYEMLMGTTPFYCANRNKLFKNITDADVPFTERLDPLAASLIVGLLLKDPNKRFGFKEIKMHPLFDGLDWNDVEKRQTKPKFIPDSKDPMGLSNFDKNYTSEVPADSIATPASGSVGRIPGFSFAKMSLTPSEESSVIPHDLAPYETE</sequence>
<evidence type="ECO:0000256" key="7">
    <source>
        <dbReference type="PROSITE-ProRule" id="PRU10141"/>
    </source>
</evidence>
<dbReference type="Pfam" id="PF00169">
    <property type="entry name" value="PH"/>
    <property type="match status" value="1"/>
</dbReference>
<keyword evidence="5 11" id="KW-0418">Kinase</keyword>
<dbReference type="PROSITE" id="PS50003">
    <property type="entry name" value="PH_DOMAIN"/>
    <property type="match status" value="1"/>
</dbReference>
<keyword evidence="2" id="KW-0723">Serine/threonine-protein kinase</keyword>
<feature type="domain" description="Protein kinase" evidence="9">
    <location>
        <begin position="118"/>
        <end position="369"/>
    </location>
</feature>
<dbReference type="SUPFAM" id="SSF56112">
    <property type="entry name" value="Protein kinase-like (PK-like)"/>
    <property type="match status" value="1"/>
</dbReference>
<dbReference type="GeneID" id="94842890"/>
<dbReference type="RefSeq" id="XP_068354439.1">
    <property type="nucleotide sequence ID" value="XM_068508186.1"/>
</dbReference>
<dbReference type="PANTHER" id="PTHR24351">
    <property type="entry name" value="RIBOSOMAL PROTEIN S6 KINASE"/>
    <property type="match status" value="1"/>
</dbReference>
<dbReference type="Proteomes" id="UP000179807">
    <property type="component" value="Unassembled WGS sequence"/>
</dbReference>
<comment type="caution">
    <text evidence="11">The sequence shown here is derived from an EMBL/GenBank/DDBJ whole genome shotgun (WGS) entry which is preliminary data.</text>
</comment>
<dbReference type="GO" id="GO:0004674">
    <property type="term" value="F:protein serine/threonine kinase activity"/>
    <property type="evidence" value="ECO:0007669"/>
    <property type="project" value="UniProtKB-KW"/>
</dbReference>
<dbReference type="InterPro" id="IPR000719">
    <property type="entry name" value="Prot_kinase_dom"/>
</dbReference>
<dbReference type="CDD" id="cd05123">
    <property type="entry name" value="STKc_AGC"/>
    <property type="match status" value="1"/>
</dbReference>
<dbReference type="Pfam" id="PF00069">
    <property type="entry name" value="Pkinase"/>
    <property type="match status" value="1"/>
</dbReference>
<evidence type="ECO:0000256" key="5">
    <source>
        <dbReference type="ARBA" id="ARBA00022777"/>
    </source>
</evidence>
<dbReference type="GO" id="GO:0005524">
    <property type="term" value="F:ATP binding"/>
    <property type="evidence" value="ECO:0007669"/>
    <property type="project" value="UniProtKB-UniRule"/>
</dbReference>
<dbReference type="SMART" id="SM00133">
    <property type="entry name" value="S_TK_X"/>
    <property type="match status" value="1"/>
</dbReference>
<dbReference type="AlphaFoldDB" id="A0A1J4JQ66"/>
<keyword evidence="3" id="KW-0808">Transferase</keyword>
<dbReference type="OrthoDB" id="63267at2759"/>
<dbReference type="InterPro" id="IPR011993">
    <property type="entry name" value="PH-like_dom_sf"/>
</dbReference>
<dbReference type="SUPFAM" id="SSF50729">
    <property type="entry name" value="PH domain-like"/>
    <property type="match status" value="1"/>
</dbReference>
<proteinExistence type="inferred from homology"/>
<keyword evidence="6 7" id="KW-0067">ATP-binding</keyword>
<dbReference type="Gene3D" id="3.30.200.20">
    <property type="entry name" value="Phosphorylase Kinase, domain 1"/>
    <property type="match status" value="1"/>
</dbReference>
<dbReference type="CDD" id="cd00821">
    <property type="entry name" value="PH"/>
    <property type="match status" value="1"/>
</dbReference>
<dbReference type="InterPro" id="IPR001849">
    <property type="entry name" value="PH_domain"/>
</dbReference>
<evidence type="ECO:0000256" key="1">
    <source>
        <dbReference type="ARBA" id="ARBA00006935"/>
    </source>
</evidence>
<dbReference type="PROSITE" id="PS51285">
    <property type="entry name" value="AGC_KINASE_CTER"/>
    <property type="match status" value="1"/>
</dbReference>
<feature type="domain" description="PH" evidence="8">
    <location>
        <begin position="14"/>
        <end position="108"/>
    </location>
</feature>
<evidence type="ECO:0000313" key="12">
    <source>
        <dbReference type="Proteomes" id="UP000179807"/>
    </source>
</evidence>
<keyword evidence="12" id="KW-1185">Reference proteome</keyword>
<dbReference type="Gene3D" id="1.10.510.10">
    <property type="entry name" value="Transferase(Phosphotransferase) domain 1"/>
    <property type="match status" value="1"/>
</dbReference>
<evidence type="ECO:0000256" key="4">
    <source>
        <dbReference type="ARBA" id="ARBA00022741"/>
    </source>
</evidence>